<name>A0AAD7MKM7_9AGAR</name>
<sequence length="162" mass="17568">MESRPLPPNPDPGATEILVYQNVIAFLSNACLQTSQNADKVQGVQRTLDSYLLSMSSESLVGAIVNSLGHRTMLLELCSQLGLANDPTLRTALRTDGEQLAAHSVSMFESNSLETAVLGLEGDSAQRFMDAVQDALDKGFLMAHEQSSKARRIIRKLSESCD</sequence>
<comment type="caution">
    <text evidence="1">The sequence shown here is derived from an EMBL/GenBank/DDBJ whole genome shotgun (WGS) entry which is preliminary data.</text>
</comment>
<dbReference type="EMBL" id="JARKIB010000233">
    <property type="protein sequence ID" value="KAJ7721128.1"/>
    <property type="molecule type" value="Genomic_DNA"/>
</dbReference>
<protein>
    <submittedName>
        <fullName evidence="1">Uncharacterized protein</fullName>
    </submittedName>
</protein>
<dbReference type="Proteomes" id="UP001215598">
    <property type="component" value="Unassembled WGS sequence"/>
</dbReference>
<accession>A0AAD7MKM7</accession>
<proteinExistence type="predicted"/>
<gene>
    <name evidence="1" type="ORF">B0H16DRAFT_1896611</name>
</gene>
<evidence type="ECO:0000313" key="1">
    <source>
        <dbReference type="EMBL" id="KAJ7721128.1"/>
    </source>
</evidence>
<reference evidence="1" key="1">
    <citation type="submission" date="2023-03" db="EMBL/GenBank/DDBJ databases">
        <title>Massive genome expansion in bonnet fungi (Mycena s.s.) driven by repeated elements and novel gene families across ecological guilds.</title>
        <authorList>
            <consortium name="Lawrence Berkeley National Laboratory"/>
            <person name="Harder C.B."/>
            <person name="Miyauchi S."/>
            <person name="Viragh M."/>
            <person name="Kuo A."/>
            <person name="Thoen E."/>
            <person name="Andreopoulos B."/>
            <person name="Lu D."/>
            <person name="Skrede I."/>
            <person name="Drula E."/>
            <person name="Henrissat B."/>
            <person name="Morin E."/>
            <person name="Kohler A."/>
            <person name="Barry K."/>
            <person name="LaButti K."/>
            <person name="Morin E."/>
            <person name="Salamov A."/>
            <person name="Lipzen A."/>
            <person name="Mereny Z."/>
            <person name="Hegedus B."/>
            <person name="Baldrian P."/>
            <person name="Stursova M."/>
            <person name="Weitz H."/>
            <person name="Taylor A."/>
            <person name="Grigoriev I.V."/>
            <person name="Nagy L.G."/>
            <person name="Martin F."/>
            <person name="Kauserud H."/>
        </authorList>
    </citation>
    <scope>NUCLEOTIDE SEQUENCE</scope>
    <source>
        <strain evidence="1">CBHHK182m</strain>
    </source>
</reference>
<evidence type="ECO:0000313" key="2">
    <source>
        <dbReference type="Proteomes" id="UP001215598"/>
    </source>
</evidence>
<keyword evidence="2" id="KW-1185">Reference proteome</keyword>
<organism evidence="1 2">
    <name type="scientific">Mycena metata</name>
    <dbReference type="NCBI Taxonomy" id="1033252"/>
    <lineage>
        <taxon>Eukaryota</taxon>
        <taxon>Fungi</taxon>
        <taxon>Dikarya</taxon>
        <taxon>Basidiomycota</taxon>
        <taxon>Agaricomycotina</taxon>
        <taxon>Agaricomycetes</taxon>
        <taxon>Agaricomycetidae</taxon>
        <taxon>Agaricales</taxon>
        <taxon>Marasmiineae</taxon>
        <taxon>Mycenaceae</taxon>
        <taxon>Mycena</taxon>
    </lineage>
</organism>
<dbReference type="AlphaFoldDB" id="A0AAD7MKM7"/>